<dbReference type="Proteomes" id="UP000001880">
    <property type="component" value="Chromosome"/>
</dbReference>
<feature type="domain" description="Calcineurin-like phosphoesterase" evidence="3">
    <location>
        <begin position="358"/>
        <end position="543"/>
    </location>
</feature>
<dbReference type="InterPro" id="IPR004843">
    <property type="entry name" value="Calcineurin-like_PHP"/>
</dbReference>
<dbReference type="PROSITE" id="PS51257">
    <property type="entry name" value="PROKAR_LIPOPROTEIN"/>
    <property type="match status" value="1"/>
</dbReference>
<proteinExistence type="predicted"/>
<dbReference type="Gene3D" id="3.60.21.10">
    <property type="match status" value="1"/>
</dbReference>
<protein>
    <submittedName>
        <fullName evidence="4">Metallophosphoesterase</fullName>
    </submittedName>
</protein>
<dbReference type="RefSeq" id="WP_012830602.1">
    <property type="nucleotide sequence ID" value="NC_013440.1"/>
</dbReference>
<feature type="compositionally biased region" description="Pro residues" evidence="1">
    <location>
        <begin position="91"/>
        <end position="104"/>
    </location>
</feature>
<sequence>MRDPAHAFRPLRPAARRVLTLLAAVVCACAEFAAPSAAPAEPAPAADPGVYIARGSEFRYRAVLAPLPTHQLGAVSAYALDAVARAAAPATAPPSAPPAEPAPAPAVLGQAPADVPPPGWPARALAEDSARARLPVGASAGSRSCQCATAIADSARERVAAVYLTHSFRAGAEAEQVRLLHLRARYRDGLVAYLNGRQIARRNLAAEAGLMDQAERPHGPEWETFYIPLTPGLLRRGDNLLAIELRPSSHQLAPSLDLELSAASEARIIRGPLLQRVGARSASIAFETDLPTEAVLEYGPSEALGQVLRSAGGGLAVRHRIALSDLPPGQPVYYRVIAGSQITPTERFHPAPQPGEVLRFAVYGDVRGGHDIHRRLIEAMEREAPAFVLSTGDLVLRGSDEGDWQRFFDVTGGFLGRVPYYPAAGNHDMGRAGDERRRMNEIFDLWPGPEDRPVWGHWYSFEVADLHIVMLDSNAYEHPEQRQWLERDLAQARARGVRAIFAVVHDGPFSRGLHRGNRFAAAHYVPILTRHGVTLLLSGHDHLYQRGRADGLAYMVSGGGGAPLYSVRCGVGGKPRCEREDGMEFVSSEHHYILVTVYPSHVEACPRRADGTALEACATYSLAPRAQRTRTR</sequence>
<name>D0LZN1_HALO1</name>
<dbReference type="eggNOG" id="COG1409">
    <property type="taxonomic scope" value="Bacteria"/>
</dbReference>
<dbReference type="HOGENOM" id="CLU_432623_0_0_7"/>
<dbReference type="STRING" id="502025.Hoch_5527"/>
<organism evidence="4 5">
    <name type="scientific">Haliangium ochraceum (strain DSM 14365 / JCM 11303 / SMP-2)</name>
    <dbReference type="NCBI Taxonomy" id="502025"/>
    <lineage>
        <taxon>Bacteria</taxon>
        <taxon>Pseudomonadati</taxon>
        <taxon>Myxococcota</taxon>
        <taxon>Polyangia</taxon>
        <taxon>Haliangiales</taxon>
        <taxon>Kofleriaceae</taxon>
        <taxon>Haliangium</taxon>
    </lineage>
</organism>
<feature type="chain" id="PRO_5003010643" evidence="2">
    <location>
        <begin position="34"/>
        <end position="632"/>
    </location>
</feature>
<dbReference type="InterPro" id="IPR051918">
    <property type="entry name" value="STPP_CPPED1"/>
</dbReference>
<gene>
    <name evidence="4" type="ordered locus">Hoch_5527</name>
</gene>
<dbReference type="Pfam" id="PF00149">
    <property type="entry name" value="Metallophos"/>
    <property type="match status" value="1"/>
</dbReference>
<dbReference type="Gene3D" id="2.60.120.260">
    <property type="entry name" value="Galactose-binding domain-like"/>
    <property type="match status" value="1"/>
</dbReference>
<accession>D0LZN1</accession>
<dbReference type="PANTHER" id="PTHR43143">
    <property type="entry name" value="METALLOPHOSPHOESTERASE, CALCINEURIN SUPERFAMILY"/>
    <property type="match status" value="1"/>
</dbReference>
<dbReference type="AlphaFoldDB" id="D0LZN1"/>
<dbReference type="EMBL" id="CP001804">
    <property type="protein sequence ID" value="ACY18010.1"/>
    <property type="molecule type" value="Genomic_DNA"/>
</dbReference>
<feature type="signal peptide" evidence="2">
    <location>
        <begin position="1"/>
        <end position="33"/>
    </location>
</feature>
<feature type="region of interest" description="Disordered" evidence="1">
    <location>
        <begin position="90"/>
        <end position="110"/>
    </location>
</feature>
<keyword evidence="5" id="KW-1185">Reference proteome</keyword>
<dbReference type="OrthoDB" id="9804511at2"/>
<reference evidence="4 5" key="1">
    <citation type="journal article" date="2010" name="Stand. Genomic Sci.">
        <title>Complete genome sequence of Haliangium ochraceum type strain (SMP-2).</title>
        <authorList>
            <consortium name="US DOE Joint Genome Institute (JGI-PGF)"/>
            <person name="Ivanova N."/>
            <person name="Daum C."/>
            <person name="Lang E."/>
            <person name="Abt B."/>
            <person name="Kopitz M."/>
            <person name="Saunders E."/>
            <person name="Lapidus A."/>
            <person name="Lucas S."/>
            <person name="Glavina Del Rio T."/>
            <person name="Nolan M."/>
            <person name="Tice H."/>
            <person name="Copeland A."/>
            <person name="Cheng J.F."/>
            <person name="Chen F."/>
            <person name="Bruce D."/>
            <person name="Goodwin L."/>
            <person name="Pitluck S."/>
            <person name="Mavromatis K."/>
            <person name="Pati A."/>
            <person name="Mikhailova N."/>
            <person name="Chen A."/>
            <person name="Palaniappan K."/>
            <person name="Land M."/>
            <person name="Hauser L."/>
            <person name="Chang Y.J."/>
            <person name="Jeffries C.D."/>
            <person name="Detter J.C."/>
            <person name="Brettin T."/>
            <person name="Rohde M."/>
            <person name="Goker M."/>
            <person name="Bristow J."/>
            <person name="Markowitz V."/>
            <person name="Eisen J.A."/>
            <person name="Hugenholtz P."/>
            <person name="Kyrpides N.C."/>
            <person name="Klenk H.P."/>
        </authorList>
    </citation>
    <scope>NUCLEOTIDE SEQUENCE [LARGE SCALE GENOMIC DNA]</scope>
    <source>
        <strain evidence="5">DSM 14365 / CIP 107738 / JCM 11303 / AJ 13395 / SMP-2</strain>
    </source>
</reference>
<dbReference type="GO" id="GO:0016787">
    <property type="term" value="F:hydrolase activity"/>
    <property type="evidence" value="ECO:0007669"/>
    <property type="project" value="InterPro"/>
</dbReference>
<evidence type="ECO:0000313" key="5">
    <source>
        <dbReference type="Proteomes" id="UP000001880"/>
    </source>
</evidence>
<evidence type="ECO:0000256" key="1">
    <source>
        <dbReference type="SAM" id="MobiDB-lite"/>
    </source>
</evidence>
<evidence type="ECO:0000259" key="3">
    <source>
        <dbReference type="Pfam" id="PF00149"/>
    </source>
</evidence>
<dbReference type="KEGG" id="hoh:Hoch_5527"/>
<dbReference type="SUPFAM" id="SSF56300">
    <property type="entry name" value="Metallo-dependent phosphatases"/>
    <property type="match status" value="1"/>
</dbReference>
<dbReference type="InterPro" id="IPR029052">
    <property type="entry name" value="Metallo-depent_PP-like"/>
</dbReference>
<dbReference type="PANTHER" id="PTHR43143:SF1">
    <property type="entry name" value="SERINE_THREONINE-PROTEIN PHOSPHATASE CPPED1"/>
    <property type="match status" value="1"/>
</dbReference>
<evidence type="ECO:0000256" key="2">
    <source>
        <dbReference type="SAM" id="SignalP"/>
    </source>
</evidence>
<keyword evidence="2" id="KW-0732">Signal</keyword>
<evidence type="ECO:0000313" key="4">
    <source>
        <dbReference type="EMBL" id="ACY18010.1"/>
    </source>
</evidence>